<dbReference type="PANTHER" id="PTHR10773:SF19">
    <property type="match status" value="1"/>
</dbReference>
<accession>A0A9P0C8A9</accession>
<dbReference type="OrthoDB" id="434783at2759"/>
<reference evidence="3" key="1">
    <citation type="submission" date="2022-01" db="EMBL/GenBank/DDBJ databases">
        <authorList>
            <person name="King R."/>
        </authorList>
    </citation>
    <scope>NUCLEOTIDE SEQUENCE</scope>
</reference>
<organism evidence="3 4">
    <name type="scientific">Psylliodes chrysocephalus</name>
    <dbReference type="NCBI Taxonomy" id="3402493"/>
    <lineage>
        <taxon>Eukaryota</taxon>
        <taxon>Metazoa</taxon>
        <taxon>Ecdysozoa</taxon>
        <taxon>Arthropoda</taxon>
        <taxon>Hexapoda</taxon>
        <taxon>Insecta</taxon>
        <taxon>Pterygota</taxon>
        <taxon>Neoptera</taxon>
        <taxon>Endopterygota</taxon>
        <taxon>Coleoptera</taxon>
        <taxon>Polyphaga</taxon>
        <taxon>Cucujiformia</taxon>
        <taxon>Chrysomeloidea</taxon>
        <taxon>Chrysomelidae</taxon>
        <taxon>Galerucinae</taxon>
        <taxon>Alticini</taxon>
        <taxon>Psylliodes</taxon>
    </lineage>
</organism>
<sequence length="481" mass="56440">MRPPCGEKCCLKCSIKLNSTTRQNFFDAFWGLGDLQRQREYIVRHTHEIKPKYRYTSTKNYRSLNTAFYFEENNSRIRVCKNFFKATLDLGDQAIKTALMKKSEARFIEGEQRGKHKNYPTVDPAVEESVVQFINSIPRVESHYLRAQTTREYIQSERSFANIYQDYKYLRQANNWPFASESTFQRIFNVQFNIGLFSPKKYLCDLCESYKNASEEKKLKLQQDYEQLLLEKDLARSEKKKDKKESDAIVVVYDLQAVMQILKEQVSLFFYKSRINCFNFTISDLHAKNVDCFFWDETKGKRGAVEIGSCDLAFIEMHLNNRPSGDIDLIFYSDNCCGQQKNKYLLSAYAYAVCNMRVKSITHKFLIRGHSQNEGDNVHSVIEKQVKRHIKSGPIYMPLQYITLILSAKKSGPAYKVHEMTHDRFYDLKALQEAWGTNFNMDEDKKQVKWHDIKMLKVEKDSPMVFFIKHLLQKPNSKNVG</sequence>
<dbReference type="AlphaFoldDB" id="A0A9P0C8A9"/>
<evidence type="ECO:0000313" key="3">
    <source>
        <dbReference type="EMBL" id="CAH1098832.1"/>
    </source>
</evidence>
<gene>
    <name evidence="3" type="ORF">PSYICH_LOCUS553</name>
</gene>
<feature type="domain" description="DUF7869" evidence="2">
    <location>
        <begin position="333"/>
        <end position="389"/>
    </location>
</feature>
<evidence type="ECO:0000256" key="1">
    <source>
        <dbReference type="SAM" id="Coils"/>
    </source>
</evidence>
<feature type="coiled-coil region" evidence="1">
    <location>
        <begin position="211"/>
        <end position="245"/>
    </location>
</feature>
<dbReference type="EMBL" id="OV651813">
    <property type="protein sequence ID" value="CAH1098832.1"/>
    <property type="molecule type" value="Genomic_DNA"/>
</dbReference>
<dbReference type="Pfam" id="PF25273">
    <property type="entry name" value="DUF7869"/>
    <property type="match status" value="1"/>
</dbReference>
<protein>
    <recommendedName>
        <fullName evidence="2">DUF7869 domain-containing protein</fullName>
    </recommendedName>
</protein>
<dbReference type="Proteomes" id="UP001153636">
    <property type="component" value="Chromosome 1"/>
</dbReference>
<proteinExistence type="predicted"/>
<keyword evidence="1" id="KW-0175">Coiled coil</keyword>
<evidence type="ECO:0000259" key="2">
    <source>
        <dbReference type="Pfam" id="PF25273"/>
    </source>
</evidence>
<evidence type="ECO:0000313" key="4">
    <source>
        <dbReference type="Proteomes" id="UP001153636"/>
    </source>
</evidence>
<keyword evidence="4" id="KW-1185">Reference proteome</keyword>
<dbReference type="PANTHER" id="PTHR10773">
    <property type="entry name" value="DNA-DIRECTED RNA POLYMERASES I, II, AND III SUBUNIT RPABC2"/>
    <property type="match status" value="1"/>
</dbReference>
<name>A0A9P0C8A9_9CUCU</name>
<dbReference type="InterPro" id="IPR057191">
    <property type="entry name" value="DUF7869"/>
</dbReference>